<dbReference type="AlphaFoldDB" id="A0A6P8J391"/>
<name>A0A6P8J391_ACTTE</name>
<dbReference type="Pfam" id="PF00505">
    <property type="entry name" value="HMG_box"/>
    <property type="match status" value="1"/>
</dbReference>
<evidence type="ECO:0000256" key="5">
    <source>
        <dbReference type="SAM" id="MobiDB-lite"/>
    </source>
</evidence>
<keyword evidence="7" id="KW-1185">Reference proteome</keyword>
<keyword evidence="4" id="KW-0175">Coiled coil</keyword>
<proteinExistence type="predicted"/>
<dbReference type="Gene3D" id="3.30.160.60">
    <property type="entry name" value="Classic Zinc Finger"/>
    <property type="match status" value="1"/>
</dbReference>
<dbReference type="GO" id="GO:0005634">
    <property type="term" value="C:nucleus"/>
    <property type="evidence" value="ECO:0007669"/>
    <property type="project" value="UniProtKB-UniRule"/>
</dbReference>
<feature type="DNA-binding region" description="HMG box" evidence="3">
    <location>
        <begin position="57"/>
        <end position="125"/>
    </location>
</feature>
<dbReference type="SUPFAM" id="SSF57667">
    <property type="entry name" value="beta-beta-alpha zinc fingers"/>
    <property type="match status" value="1"/>
</dbReference>
<evidence type="ECO:0000313" key="8">
    <source>
        <dbReference type="RefSeq" id="XP_031574461.1"/>
    </source>
</evidence>
<dbReference type="SUPFAM" id="SSF47095">
    <property type="entry name" value="HMG-box"/>
    <property type="match status" value="1"/>
</dbReference>
<dbReference type="Pfam" id="PF12874">
    <property type="entry name" value="zf-met"/>
    <property type="match status" value="1"/>
</dbReference>
<dbReference type="PANTHER" id="PTHR46040:SF3">
    <property type="entry name" value="HIGH MOBILITY GROUP PROTEIN 2"/>
    <property type="match status" value="1"/>
</dbReference>
<evidence type="ECO:0000256" key="2">
    <source>
        <dbReference type="ARBA" id="ARBA00023242"/>
    </source>
</evidence>
<sequence>MDPEVTSGRSTTTKLSQSAENSPVPSPGKPEGSEPGTKTTFSKGRKRKKPYKDTNAPKAPLTGYVRFLNEHREKARNENPDLPFHEVTKILGNMWTQLPAVQKQLYLEEAEKDKERYMKELEEYQQTDAYKTFMTKQKALRKDSDSVNGTTETQTGSEDPDNLLCKPCNMFFNSPHNKREHLMGKKHNMMLMGKTEGTDKTEIKEQSVEKEEEDTTEDAIPVDGDIPIFTEEFLNYNKVRENELRRLRKTNTEFEEQNAILSKHIENMKKGIEKLENEAEEQQREISTLEKHLQKLRHVLRKNFAGLSISGQEGVSVTTDSSVDGFVSRLHQSLQENPKENAELVSKIKGIISSIDYPNFLKDVSS</sequence>
<feature type="coiled-coil region" evidence="4">
    <location>
        <begin position="237"/>
        <end position="299"/>
    </location>
</feature>
<evidence type="ECO:0000256" key="4">
    <source>
        <dbReference type="SAM" id="Coils"/>
    </source>
</evidence>
<protein>
    <submittedName>
        <fullName evidence="8">High mobility group protein 20A-like isoform X1</fullName>
    </submittedName>
</protein>
<dbReference type="PROSITE" id="PS50118">
    <property type="entry name" value="HMG_BOX_2"/>
    <property type="match status" value="1"/>
</dbReference>
<feature type="coiled-coil region" evidence="4">
    <location>
        <begin position="100"/>
        <end position="127"/>
    </location>
</feature>
<feature type="compositionally biased region" description="Basic and acidic residues" evidence="5">
    <location>
        <begin position="68"/>
        <end position="79"/>
    </location>
</feature>
<dbReference type="PANTHER" id="PTHR46040">
    <property type="entry name" value="HIGH MOBILITY GROUP PROTEIN 2"/>
    <property type="match status" value="1"/>
</dbReference>
<keyword evidence="2 3" id="KW-0539">Nucleus</keyword>
<gene>
    <name evidence="8" type="primary">LOC116308220</name>
</gene>
<evidence type="ECO:0000259" key="6">
    <source>
        <dbReference type="PROSITE" id="PS50118"/>
    </source>
</evidence>
<dbReference type="GeneID" id="116308220"/>
<feature type="domain" description="HMG box" evidence="6">
    <location>
        <begin position="57"/>
        <end position="125"/>
    </location>
</feature>
<reference evidence="8" key="1">
    <citation type="submission" date="2025-08" db="UniProtKB">
        <authorList>
            <consortium name="RefSeq"/>
        </authorList>
    </citation>
    <scope>IDENTIFICATION</scope>
    <source>
        <tissue evidence="8">Tentacle</tissue>
    </source>
</reference>
<feature type="region of interest" description="Disordered" evidence="5">
    <location>
        <begin position="1"/>
        <end position="79"/>
    </location>
</feature>
<dbReference type="InterPro" id="IPR051965">
    <property type="entry name" value="ChromReg_NeuronalGeneExpr"/>
</dbReference>
<keyword evidence="1 3" id="KW-0238">DNA-binding</keyword>
<evidence type="ECO:0000256" key="3">
    <source>
        <dbReference type="PROSITE-ProRule" id="PRU00267"/>
    </source>
</evidence>
<dbReference type="InterPro" id="IPR013087">
    <property type="entry name" value="Znf_C2H2_type"/>
</dbReference>
<dbReference type="Gene3D" id="1.10.30.10">
    <property type="entry name" value="High mobility group box domain"/>
    <property type="match status" value="1"/>
</dbReference>
<organism evidence="7 8">
    <name type="scientific">Actinia tenebrosa</name>
    <name type="common">Australian red waratah sea anemone</name>
    <dbReference type="NCBI Taxonomy" id="6105"/>
    <lineage>
        <taxon>Eukaryota</taxon>
        <taxon>Metazoa</taxon>
        <taxon>Cnidaria</taxon>
        <taxon>Anthozoa</taxon>
        <taxon>Hexacorallia</taxon>
        <taxon>Actiniaria</taxon>
        <taxon>Actiniidae</taxon>
        <taxon>Actinia</taxon>
    </lineage>
</organism>
<dbReference type="KEGG" id="aten:116308220"/>
<evidence type="ECO:0000256" key="1">
    <source>
        <dbReference type="ARBA" id="ARBA00023125"/>
    </source>
</evidence>
<dbReference type="SMART" id="SM00398">
    <property type="entry name" value="HMG"/>
    <property type="match status" value="1"/>
</dbReference>
<dbReference type="InParanoid" id="A0A6P8J391"/>
<dbReference type="InterPro" id="IPR036910">
    <property type="entry name" value="HMG_box_dom_sf"/>
</dbReference>
<accession>A0A6P8J391</accession>
<dbReference type="Proteomes" id="UP000515163">
    <property type="component" value="Unplaced"/>
</dbReference>
<dbReference type="OrthoDB" id="3213154at2759"/>
<dbReference type="InterPro" id="IPR009071">
    <property type="entry name" value="HMG_box_dom"/>
</dbReference>
<feature type="region of interest" description="Disordered" evidence="5">
    <location>
        <begin position="139"/>
        <end position="160"/>
    </location>
</feature>
<dbReference type="GO" id="GO:0010468">
    <property type="term" value="P:regulation of gene expression"/>
    <property type="evidence" value="ECO:0007669"/>
    <property type="project" value="TreeGrafter"/>
</dbReference>
<dbReference type="RefSeq" id="XP_031574461.1">
    <property type="nucleotide sequence ID" value="XM_031718601.1"/>
</dbReference>
<feature type="compositionally biased region" description="Polar residues" evidence="5">
    <location>
        <begin position="146"/>
        <end position="157"/>
    </location>
</feature>
<dbReference type="PRINTS" id="PR00886">
    <property type="entry name" value="HIGHMOBLTY12"/>
</dbReference>
<dbReference type="GO" id="GO:0003677">
    <property type="term" value="F:DNA binding"/>
    <property type="evidence" value="ECO:0007669"/>
    <property type="project" value="UniProtKB-UniRule"/>
</dbReference>
<evidence type="ECO:0000313" key="7">
    <source>
        <dbReference type="Proteomes" id="UP000515163"/>
    </source>
</evidence>
<feature type="compositionally biased region" description="Polar residues" evidence="5">
    <location>
        <begin position="7"/>
        <end position="21"/>
    </location>
</feature>
<dbReference type="InterPro" id="IPR036236">
    <property type="entry name" value="Znf_C2H2_sf"/>
</dbReference>